<evidence type="ECO:0000313" key="2">
    <source>
        <dbReference type="EMBL" id="CAX64994.1"/>
    </source>
</evidence>
<proteinExistence type="predicted"/>
<dbReference type="Proteomes" id="UP000001840">
    <property type="component" value="Segment"/>
</dbReference>
<evidence type="ECO:0000313" key="3">
    <source>
        <dbReference type="Proteomes" id="UP000001840"/>
    </source>
</evidence>
<keyword evidence="3" id="KW-1185">Reference proteome</keyword>
<name>D4HTV2_9CAUD</name>
<dbReference type="KEGG" id="vg:26040280"/>
<reference evidence="2 3" key="1">
    <citation type="journal article" date="2009" name="J. Virol.">
        <title>The linear plasmid prophage Vp58.5 of Vibrio parahaemolyticus is closely related to the integrating phage VHML and constitutes a new incompatibility group of telomere phages.</title>
        <authorList>
            <person name="Zabala B."/>
            <person name="Hammerl J.A."/>
            <person name="Espejo R.T."/>
            <person name="Hertwig S."/>
        </authorList>
    </citation>
    <scope>NUCLEOTIDE SEQUENCE [LARGE SCALE GENOMIC DNA]</scope>
</reference>
<protein>
    <submittedName>
        <fullName evidence="2">Gp13 protein</fullName>
    </submittedName>
</protein>
<dbReference type="Gene3D" id="3.10.450.40">
    <property type="match status" value="1"/>
</dbReference>
<sequence>MLNPPRWLKPLQRPWWSMLPERQKCRSLAVPVLVHTKLSRWNMQGMNAQTGVVLSGVSHLRQSVLNILTTPLGSRVYRREYGSRLFDLIDQPTNEAWAVEVYAATAEALARWEPRIRLKRVQVYRQDNGSMLIDLEGEYLVNGESILLDGLQVG</sequence>
<dbReference type="OrthoDB" id="15570at10239"/>
<dbReference type="InterPro" id="IPR007048">
    <property type="entry name" value="IraD/Gp25-like"/>
</dbReference>
<evidence type="ECO:0000259" key="1">
    <source>
        <dbReference type="Pfam" id="PF04965"/>
    </source>
</evidence>
<dbReference type="EMBL" id="FN297812">
    <property type="protein sequence ID" value="CAX64994.1"/>
    <property type="molecule type" value="Genomic_DNA"/>
</dbReference>
<feature type="domain" description="IraD/Gp25-like" evidence="1">
    <location>
        <begin position="57"/>
        <end position="138"/>
    </location>
</feature>
<organism evidence="2 3">
    <name type="scientific">Vibrio phage VP585</name>
    <dbReference type="NCBI Taxonomy" id="631719"/>
    <lineage>
        <taxon>Viruses</taxon>
        <taxon>Duplodnaviria</taxon>
        <taxon>Heunggongvirae</taxon>
        <taxon>Uroviricota</taxon>
        <taxon>Caudoviricetes</taxon>
        <taxon>Vhmlvirus</taxon>
        <taxon>Vhmlvirus VP585</taxon>
    </lineage>
</organism>
<accession>D4HTV2</accession>
<dbReference type="Pfam" id="PF04965">
    <property type="entry name" value="GPW_gp25"/>
    <property type="match status" value="1"/>
</dbReference>
<dbReference type="SUPFAM" id="SSF160719">
    <property type="entry name" value="gpW/gp25-like"/>
    <property type="match status" value="1"/>
</dbReference>
<dbReference type="GeneID" id="26040280"/>
<dbReference type="RefSeq" id="YP_009167720.1">
    <property type="nucleotide sequence ID" value="NC_027981.1"/>
</dbReference>